<dbReference type="EMBL" id="FWXV01000006">
    <property type="protein sequence ID" value="SMD20254.1"/>
    <property type="molecule type" value="Genomic_DNA"/>
</dbReference>
<dbReference type="PROSITE" id="PS51257">
    <property type="entry name" value="PROKAR_LIPOPROTEIN"/>
    <property type="match status" value="1"/>
</dbReference>
<dbReference type="InterPro" id="IPR024520">
    <property type="entry name" value="DUF3558"/>
</dbReference>
<dbReference type="OrthoDB" id="4445816at2"/>
<dbReference type="Pfam" id="PF12079">
    <property type="entry name" value="DUF3558"/>
    <property type="match status" value="1"/>
</dbReference>
<protein>
    <recommendedName>
        <fullName evidence="4">DUF3558 domain-containing protein</fullName>
    </recommendedName>
</protein>
<evidence type="ECO:0008006" key="4">
    <source>
        <dbReference type="Google" id="ProtNLM"/>
    </source>
</evidence>
<keyword evidence="3" id="KW-1185">Reference proteome</keyword>
<accession>A0A1W2FEP1</accession>
<evidence type="ECO:0000313" key="3">
    <source>
        <dbReference type="Proteomes" id="UP000192674"/>
    </source>
</evidence>
<proteinExistence type="predicted"/>
<dbReference type="Proteomes" id="UP000192674">
    <property type="component" value="Unassembled WGS sequence"/>
</dbReference>
<dbReference type="RefSeq" id="WP_084430461.1">
    <property type="nucleotide sequence ID" value="NZ_FWXV01000006.1"/>
</dbReference>
<dbReference type="AlphaFoldDB" id="A0A1W2FEP1"/>
<evidence type="ECO:0000256" key="1">
    <source>
        <dbReference type="SAM" id="SignalP"/>
    </source>
</evidence>
<sequence length="312" mass="33104">MRWSRWAVLIAGFLVAGCTSQVGGTALPAPGYTPPKRTMSSAAELIGNAGALDPCSLLDPAALTQFGAAQKPDQEAYDYCWLKLPVGSATVAVRFGLLERMRGELQAKEIEPVGTLRVFEENPVKDRCARYIMFSDNVTMAVSADTYDTPGATVPQLCSIAEKATTTIAENVSARRMKHVDYPPASLARMDACKAVTVSLAQVPGLPAGEVISYPGGHQCRWGQAMVPSLTLRFVLDEPSTAPDVKVESIAGRQTGVYSTEIGGRTLCVAEAKHGTGRELAQVIVRLPPNNAEPACAAARSVAAEAWSKLPS</sequence>
<feature type="chain" id="PRO_5039454320" description="DUF3558 domain-containing protein" evidence="1">
    <location>
        <begin position="25"/>
        <end position="312"/>
    </location>
</feature>
<gene>
    <name evidence="2" type="ORF">SAMN05661093_06315</name>
</gene>
<organism evidence="2 3">
    <name type="scientific">Kibdelosporangium aridum</name>
    <dbReference type="NCBI Taxonomy" id="2030"/>
    <lineage>
        <taxon>Bacteria</taxon>
        <taxon>Bacillati</taxon>
        <taxon>Actinomycetota</taxon>
        <taxon>Actinomycetes</taxon>
        <taxon>Pseudonocardiales</taxon>
        <taxon>Pseudonocardiaceae</taxon>
        <taxon>Kibdelosporangium</taxon>
    </lineage>
</organism>
<name>A0A1W2FEP1_KIBAR</name>
<reference evidence="2 3" key="1">
    <citation type="submission" date="2017-04" db="EMBL/GenBank/DDBJ databases">
        <authorList>
            <person name="Afonso C.L."/>
            <person name="Miller P.J."/>
            <person name="Scott M.A."/>
            <person name="Spackman E."/>
            <person name="Goraichik I."/>
            <person name="Dimitrov K.M."/>
            <person name="Suarez D.L."/>
            <person name="Swayne D.E."/>
        </authorList>
    </citation>
    <scope>NUCLEOTIDE SEQUENCE [LARGE SCALE GENOMIC DNA]</scope>
    <source>
        <strain evidence="2 3">DSM 43828</strain>
    </source>
</reference>
<keyword evidence="1" id="KW-0732">Signal</keyword>
<evidence type="ECO:0000313" key="2">
    <source>
        <dbReference type="EMBL" id="SMD20254.1"/>
    </source>
</evidence>
<feature type="signal peptide" evidence="1">
    <location>
        <begin position="1"/>
        <end position="24"/>
    </location>
</feature>